<dbReference type="Proteomes" id="UP001177185">
    <property type="component" value="Segment"/>
</dbReference>
<organism evidence="1 2">
    <name type="scientific">Cronobacter phage EspYZU05</name>
    <dbReference type="NCBI Taxonomy" id="2836139"/>
    <lineage>
        <taxon>Viruses</taxon>
        <taxon>Duplodnaviria</taxon>
        <taxon>Heunggongvirae</taxon>
        <taxon>Uroviricota</taxon>
        <taxon>Caudoviricetes</taxon>
        <taxon>Autographivirales</taxon>
        <taxon>Autonotataviridae</taxon>
        <taxon>Melnykvirinae</taxon>
        <taxon>Cronosvirus</taxon>
        <taxon>Cronosvirus EspYZU05</taxon>
    </lineage>
</organism>
<reference evidence="1 2" key="1">
    <citation type="journal article" date="2021" name="Quality assurance and safety of crops and foods">
        <title>Isolation and characterization of broad host-range of bacteriophages infecting Cronobacter sakazakii and its biocontrol potential in dairy products.</title>
        <authorList>
            <person name="Li H."/>
            <person name="Yang X.-J."/>
            <person name="Zhu X.-Y."/>
            <person name="Gao L."/>
            <person name="Rao S.-Q."/>
            <person name="Yuan L."/>
            <person name="Yang Z.-Q."/>
        </authorList>
    </citation>
    <scope>NUCLEOTIDE SEQUENCE [LARGE SCALE GENOMIC DNA]</scope>
</reference>
<sequence length="59" mass="6256">MAEQKQEVQVIARLSPAAYAQLEKALPSAAVPKDGTAAAYHLGIQYVLSVLRNGFVSNA</sequence>
<accession>A0AA47NE80</accession>
<keyword evidence="2" id="KW-1185">Reference proteome</keyword>
<protein>
    <submittedName>
        <fullName evidence="1">Uncharacterized protein</fullName>
    </submittedName>
</protein>
<proteinExistence type="predicted"/>
<name>A0AA47NE80_9CAUD</name>
<evidence type="ECO:0000313" key="1">
    <source>
        <dbReference type="EMBL" id="UGV21594.1"/>
    </source>
</evidence>
<evidence type="ECO:0000313" key="2">
    <source>
        <dbReference type="Proteomes" id="UP001177185"/>
    </source>
</evidence>
<dbReference type="EMBL" id="MW882933">
    <property type="protein sequence ID" value="UGV21594.1"/>
    <property type="molecule type" value="Genomic_DNA"/>
</dbReference>